<dbReference type="GO" id="GO:0046348">
    <property type="term" value="P:amino sugar catabolic process"/>
    <property type="evidence" value="ECO:0007669"/>
    <property type="project" value="TreeGrafter"/>
</dbReference>
<gene>
    <name evidence="3" type="primary">murQ</name>
    <name evidence="3" type="ORF">GCM10011335_38920</name>
</gene>
<sequence>MTDLRATETRHPGVVDIERWDDGRVLAALLGGQKRAVEAVEAVIPALASAAELAVRSLNQGGRLVYLAAGSPALIALGDALEIPQTYGEPAERFATILAGGLAITESLVGGPEDDGGQAERDVASAGVGAADCVVAISASGSTPYTLAGLAAARAAGAATVAIANNPGAPLLEGADVGIVLDTGPEIVAGSTRMGAGTAQKVALNMLSTLVALRLGHIHGGHMVSLRADNTKLRQRALRIVTDLSGADASAAARALAAADGAVKPAVLLASGDRDLDAASSRLLRHGGRLDRALDELSAVAVP</sequence>
<keyword evidence="1" id="KW-0119">Carbohydrate metabolism</keyword>
<comment type="caution">
    <text evidence="3">The sequence shown here is derived from an EMBL/GenBank/DDBJ whole genome shotgun (WGS) entry which is preliminary data.</text>
</comment>
<dbReference type="InterPro" id="IPR046348">
    <property type="entry name" value="SIS_dom_sf"/>
</dbReference>
<dbReference type="Gene3D" id="3.40.50.10490">
    <property type="entry name" value="Glucose-6-phosphate isomerase like protein, domain 1"/>
    <property type="match status" value="1"/>
</dbReference>
<evidence type="ECO:0000313" key="3">
    <source>
        <dbReference type="EMBL" id="GGD32085.1"/>
    </source>
</evidence>
<evidence type="ECO:0000313" key="4">
    <source>
        <dbReference type="Proteomes" id="UP000613160"/>
    </source>
</evidence>
<accession>A0A916Y6J5</accession>
<protein>
    <submittedName>
        <fullName evidence="3">N-acetylmuramic acid 6-phosphate etherase</fullName>
    </submittedName>
</protein>
<dbReference type="PANTHER" id="PTHR10088:SF4">
    <property type="entry name" value="GLUCOKINASE REGULATORY PROTEIN"/>
    <property type="match status" value="1"/>
</dbReference>
<reference evidence="3" key="1">
    <citation type="journal article" date="2014" name="Int. J. Syst. Evol. Microbiol.">
        <title>Complete genome sequence of Corynebacterium casei LMG S-19264T (=DSM 44701T), isolated from a smear-ripened cheese.</title>
        <authorList>
            <consortium name="US DOE Joint Genome Institute (JGI-PGF)"/>
            <person name="Walter F."/>
            <person name="Albersmeier A."/>
            <person name="Kalinowski J."/>
            <person name="Ruckert C."/>
        </authorList>
    </citation>
    <scope>NUCLEOTIDE SEQUENCE</scope>
    <source>
        <strain evidence="3">CGMCC 1.15493</strain>
    </source>
</reference>
<proteinExistence type="predicted"/>
<keyword evidence="4" id="KW-1185">Reference proteome</keyword>
<dbReference type="GO" id="GO:0016835">
    <property type="term" value="F:carbon-oxygen lyase activity"/>
    <property type="evidence" value="ECO:0007669"/>
    <property type="project" value="TreeGrafter"/>
</dbReference>
<dbReference type="GO" id="GO:0009254">
    <property type="term" value="P:peptidoglycan turnover"/>
    <property type="evidence" value="ECO:0007669"/>
    <property type="project" value="TreeGrafter"/>
</dbReference>
<dbReference type="SUPFAM" id="SSF53697">
    <property type="entry name" value="SIS domain"/>
    <property type="match status" value="1"/>
</dbReference>
<dbReference type="Proteomes" id="UP000613160">
    <property type="component" value="Unassembled WGS sequence"/>
</dbReference>
<dbReference type="InterPro" id="IPR040190">
    <property type="entry name" value="MURQ/GCKR"/>
</dbReference>
<evidence type="ECO:0000259" key="2">
    <source>
        <dbReference type="PROSITE" id="PS51464"/>
    </source>
</evidence>
<dbReference type="GO" id="GO:0097367">
    <property type="term" value="F:carbohydrate derivative binding"/>
    <property type="evidence" value="ECO:0007669"/>
    <property type="project" value="InterPro"/>
</dbReference>
<reference evidence="3" key="2">
    <citation type="submission" date="2020-09" db="EMBL/GenBank/DDBJ databases">
        <authorList>
            <person name="Sun Q."/>
            <person name="Zhou Y."/>
        </authorList>
    </citation>
    <scope>NUCLEOTIDE SEQUENCE</scope>
    <source>
        <strain evidence="3">CGMCC 1.15493</strain>
    </source>
</reference>
<feature type="domain" description="SIS" evidence="2">
    <location>
        <begin position="54"/>
        <end position="217"/>
    </location>
</feature>
<name>A0A916Y6J5_9HYPH</name>
<organism evidence="3 4">
    <name type="scientific">Aureimonas glaciei</name>
    <dbReference type="NCBI Taxonomy" id="1776957"/>
    <lineage>
        <taxon>Bacteria</taxon>
        <taxon>Pseudomonadati</taxon>
        <taxon>Pseudomonadota</taxon>
        <taxon>Alphaproteobacteria</taxon>
        <taxon>Hyphomicrobiales</taxon>
        <taxon>Aurantimonadaceae</taxon>
        <taxon>Aureimonas</taxon>
    </lineage>
</organism>
<dbReference type="Gene3D" id="1.10.8.1080">
    <property type="match status" value="1"/>
</dbReference>
<dbReference type="PANTHER" id="PTHR10088">
    <property type="entry name" value="GLUCOKINASE REGULATORY PROTEIN"/>
    <property type="match status" value="1"/>
</dbReference>
<dbReference type="GO" id="GO:0016803">
    <property type="term" value="F:ether hydrolase activity"/>
    <property type="evidence" value="ECO:0007669"/>
    <property type="project" value="TreeGrafter"/>
</dbReference>
<dbReference type="EMBL" id="BMJJ01000010">
    <property type="protein sequence ID" value="GGD32085.1"/>
    <property type="molecule type" value="Genomic_DNA"/>
</dbReference>
<dbReference type="InterPro" id="IPR001347">
    <property type="entry name" value="SIS_dom"/>
</dbReference>
<dbReference type="RefSeq" id="WP_188853871.1">
    <property type="nucleotide sequence ID" value="NZ_BMJJ01000010.1"/>
</dbReference>
<evidence type="ECO:0000256" key="1">
    <source>
        <dbReference type="ARBA" id="ARBA00023277"/>
    </source>
</evidence>
<dbReference type="PROSITE" id="PS51464">
    <property type="entry name" value="SIS"/>
    <property type="match status" value="1"/>
</dbReference>
<dbReference type="AlphaFoldDB" id="A0A916Y6J5"/>
<dbReference type="Pfam" id="PF01380">
    <property type="entry name" value="SIS"/>
    <property type="match status" value="1"/>
</dbReference>
<dbReference type="NCBIfam" id="NF003915">
    <property type="entry name" value="PRK05441.1"/>
    <property type="match status" value="1"/>
</dbReference>